<protein>
    <submittedName>
        <fullName evidence="1">Uncharacterized protein</fullName>
    </submittedName>
</protein>
<dbReference type="InterPro" id="IPR036866">
    <property type="entry name" value="RibonucZ/Hydroxyglut_hydro"/>
</dbReference>
<dbReference type="RefSeq" id="WP_267988718.1">
    <property type="nucleotide sequence ID" value="NZ_JAPJZI010000001.1"/>
</dbReference>
<accession>A0A9X3ZFB4</accession>
<reference evidence="1" key="1">
    <citation type="submission" date="2022-11" db="EMBL/GenBank/DDBJ databases">
        <title>Draft genome sequence of Hoeflea poritis E7-10 and Hoeflea prorocentri PM5-8, separated from scleractinian coral Porites lutea and marine dinoflagellate.</title>
        <authorList>
            <person name="Zhang G."/>
            <person name="Wei Q."/>
            <person name="Cai L."/>
        </authorList>
    </citation>
    <scope>NUCLEOTIDE SEQUENCE</scope>
    <source>
        <strain evidence="1">PM5-8</strain>
    </source>
</reference>
<proteinExistence type="predicted"/>
<dbReference type="SUPFAM" id="SSF56281">
    <property type="entry name" value="Metallo-hydrolase/oxidoreductase"/>
    <property type="match status" value="1"/>
</dbReference>
<comment type="caution">
    <text evidence="1">The sequence shown here is derived from an EMBL/GenBank/DDBJ whole genome shotgun (WGS) entry which is preliminary data.</text>
</comment>
<dbReference type="Gene3D" id="3.60.15.10">
    <property type="entry name" value="Ribonuclease Z/Hydroxyacylglutathione hydrolase-like"/>
    <property type="match status" value="1"/>
</dbReference>
<name>A0A9X3ZFB4_9HYPH</name>
<evidence type="ECO:0000313" key="2">
    <source>
        <dbReference type="Proteomes" id="UP001151234"/>
    </source>
</evidence>
<evidence type="ECO:0000313" key="1">
    <source>
        <dbReference type="EMBL" id="MDA5397252.1"/>
    </source>
</evidence>
<keyword evidence="2" id="KW-1185">Reference proteome</keyword>
<dbReference type="Proteomes" id="UP001151234">
    <property type="component" value="Unassembled WGS sequence"/>
</dbReference>
<organism evidence="1 2">
    <name type="scientific">Hoeflea prorocentri</name>
    <dbReference type="NCBI Taxonomy" id="1922333"/>
    <lineage>
        <taxon>Bacteria</taxon>
        <taxon>Pseudomonadati</taxon>
        <taxon>Pseudomonadota</taxon>
        <taxon>Alphaproteobacteria</taxon>
        <taxon>Hyphomicrobiales</taxon>
        <taxon>Rhizobiaceae</taxon>
        <taxon>Hoeflea</taxon>
    </lineage>
</organism>
<dbReference type="EMBL" id="JAPJZI010000001">
    <property type="protein sequence ID" value="MDA5397252.1"/>
    <property type="molecule type" value="Genomic_DNA"/>
</dbReference>
<dbReference type="AlphaFoldDB" id="A0A9X3ZFB4"/>
<gene>
    <name evidence="1" type="ORF">OQ273_01595</name>
</gene>
<sequence>MSTAQPFSDVQAHGELRQVLPGIHFVTGSLALGRLMPVRFSRNMTVIAQDGALTLINSVRLDGGGLRALDALGEVKHVVRLAGFHGMDDPFYKDRYGAKVWSVDAPYVKGFGENPKRYFEADAVLDEQTELPIKGSRVVLFKSAHPGEGLLFLDREGGVVISGDCLQHWAHTNEYFNLPARIMMRMMGFIKPHNVGPGWLKAAKPDRSEIRKVFNGLEFENVLPAHGEPVIGNAKTNYLPAVEAL</sequence>